<reference evidence="2" key="1">
    <citation type="submission" date="2013-07" db="EMBL/GenBank/DDBJ databases">
        <authorList>
            <person name="Geib S."/>
        </authorList>
    </citation>
    <scope>NUCLEOTIDE SEQUENCE</scope>
</reference>
<dbReference type="OrthoDB" id="6597267at2759"/>
<keyword evidence="1" id="KW-0812">Transmembrane</keyword>
<evidence type="ECO:0000313" key="2">
    <source>
        <dbReference type="EMBL" id="JAC04757.1"/>
    </source>
</evidence>
<feature type="non-terminal residue" evidence="2">
    <location>
        <position position="1"/>
    </location>
</feature>
<dbReference type="AlphaFoldDB" id="W8C9W5"/>
<sequence length="345" mass="40333">HCGTSQIRMKGSYIKVSHRERKQNAFKNMRFWLIYNFLACLVISGIEFTICKKKLCRNVEASEPEANSSEQTAIQVMEYHRDMANNFMAFNYIIGKIIYINKYQIPHKKMSKRLRNGPYVTKQRRFLEDFETFFHVSDSDSDTMNVTGYASYQKPHNLNRIQPLILKSATENNELNPIRKSRIGYNTIENSHSTQVLEELSSKEINLKDVMDIALTTLSFLSFGMFVLQILTFVTNENLDVNNIMLTHPVSTTFISGGDEIEEVRRKKRSSSKLLIPMKFDSLARRSLCLLDLYFNASGIHYPFYYSLITKYDEIMSNKLFDGIFLIPIWRFLQADKIHDEKYLH</sequence>
<proteinExistence type="evidence at transcript level"/>
<feature type="transmembrane region" description="Helical" evidence="1">
    <location>
        <begin position="213"/>
        <end position="234"/>
    </location>
</feature>
<evidence type="ECO:0000256" key="1">
    <source>
        <dbReference type="SAM" id="Phobius"/>
    </source>
</evidence>
<accession>W8C9W5</accession>
<protein>
    <submittedName>
        <fullName evidence="2">Uncharacterized protein</fullName>
    </submittedName>
</protein>
<organism evidence="2">
    <name type="scientific">Ceratitis capitata</name>
    <name type="common">Mediterranean fruit fly</name>
    <name type="synonym">Tephritis capitata</name>
    <dbReference type="NCBI Taxonomy" id="7213"/>
    <lineage>
        <taxon>Eukaryota</taxon>
        <taxon>Metazoa</taxon>
        <taxon>Ecdysozoa</taxon>
        <taxon>Arthropoda</taxon>
        <taxon>Hexapoda</taxon>
        <taxon>Insecta</taxon>
        <taxon>Pterygota</taxon>
        <taxon>Neoptera</taxon>
        <taxon>Endopterygota</taxon>
        <taxon>Diptera</taxon>
        <taxon>Brachycera</taxon>
        <taxon>Muscomorpha</taxon>
        <taxon>Tephritoidea</taxon>
        <taxon>Tephritidae</taxon>
        <taxon>Ceratitis</taxon>
        <taxon>Ceratitis</taxon>
    </lineage>
</organism>
<dbReference type="EMBL" id="GAMC01001799">
    <property type="protein sequence ID" value="JAC04757.1"/>
    <property type="molecule type" value="mRNA"/>
</dbReference>
<keyword evidence="1" id="KW-1133">Transmembrane helix</keyword>
<keyword evidence="1" id="KW-0472">Membrane</keyword>
<feature type="transmembrane region" description="Helical" evidence="1">
    <location>
        <begin position="31"/>
        <end position="50"/>
    </location>
</feature>
<name>W8C9W5_CERCA</name>
<reference evidence="2" key="2">
    <citation type="journal article" date="2014" name="BMC Genomics">
        <title>A genomic perspective to assessing quality of mass-reared SIT flies used in Mediterranean fruit fly (Ceratitis capitata) eradication in California.</title>
        <authorList>
            <person name="Calla B."/>
            <person name="Hall B."/>
            <person name="Hou S."/>
            <person name="Geib S.M."/>
        </authorList>
    </citation>
    <scope>NUCLEOTIDE SEQUENCE</scope>
</reference>
<feature type="transmembrane region" description="Helical" evidence="1">
    <location>
        <begin position="87"/>
        <end position="105"/>
    </location>
</feature>